<evidence type="ECO:0000313" key="4">
    <source>
        <dbReference type="Proteomes" id="UP001054857"/>
    </source>
</evidence>
<protein>
    <recommendedName>
        <fullName evidence="2">SPX domain-containing protein</fullName>
    </recommendedName>
</protein>
<organism evidence="3 4">
    <name type="scientific">Astrephomene gubernaculifera</name>
    <dbReference type="NCBI Taxonomy" id="47775"/>
    <lineage>
        <taxon>Eukaryota</taxon>
        <taxon>Viridiplantae</taxon>
        <taxon>Chlorophyta</taxon>
        <taxon>core chlorophytes</taxon>
        <taxon>Chlorophyceae</taxon>
        <taxon>CS clade</taxon>
        <taxon>Chlamydomonadales</taxon>
        <taxon>Astrephomenaceae</taxon>
        <taxon>Astrephomene</taxon>
    </lineage>
</organism>
<comment type="caution">
    <text evidence="3">The sequence shown here is derived from an EMBL/GenBank/DDBJ whole genome shotgun (WGS) entry which is preliminary data.</text>
</comment>
<dbReference type="InterPro" id="IPR004331">
    <property type="entry name" value="SPX_dom"/>
</dbReference>
<dbReference type="PROSITE" id="PS51382">
    <property type="entry name" value="SPX"/>
    <property type="match status" value="1"/>
</dbReference>
<dbReference type="AlphaFoldDB" id="A0AAD3DIU0"/>
<evidence type="ECO:0000256" key="1">
    <source>
        <dbReference type="SAM" id="MobiDB-lite"/>
    </source>
</evidence>
<evidence type="ECO:0000259" key="2">
    <source>
        <dbReference type="PROSITE" id="PS51382"/>
    </source>
</evidence>
<accession>A0AAD3DIU0</accession>
<feature type="compositionally biased region" description="Basic residues" evidence="1">
    <location>
        <begin position="250"/>
        <end position="260"/>
    </location>
</feature>
<evidence type="ECO:0000313" key="3">
    <source>
        <dbReference type="EMBL" id="GFR41498.1"/>
    </source>
</evidence>
<name>A0AAD3DIU0_9CHLO</name>
<proteinExistence type="predicted"/>
<reference evidence="3 4" key="1">
    <citation type="journal article" date="2021" name="Sci. Rep.">
        <title>Genome sequencing of the multicellular alga Astrephomene provides insights into convergent evolution of germ-soma differentiation.</title>
        <authorList>
            <person name="Yamashita S."/>
            <person name="Yamamoto K."/>
            <person name="Matsuzaki R."/>
            <person name="Suzuki S."/>
            <person name="Yamaguchi H."/>
            <person name="Hirooka S."/>
            <person name="Minakuchi Y."/>
            <person name="Miyagishima S."/>
            <person name="Kawachi M."/>
            <person name="Toyoda A."/>
            <person name="Nozaki H."/>
        </authorList>
    </citation>
    <scope>NUCLEOTIDE SEQUENCE [LARGE SCALE GENOMIC DNA]</scope>
    <source>
        <strain evidence="3 4">NIES-4017</strain>
    </source>
</reference>
<dbReference type="Proteomes" id="UP001054857">
    <property type="component" value="Unassembled WGS sequence"/>
</dbReference>
<feature type="region of interest" description="Disordered" evidence="1">
    <location>
        <begin position="229"/>
        <end position="262"/>
    </location>
</feature>
<dbReference type="InterPro" id="IPR031142">
    <property type="entry name" value="SPX_prot"/>
</dbReference>
<gene>
    <name evidence="3" type="ORF">Agub_g2192</name>
</gene>
<dbReference type="PANTHER" id="PTHR45978:SF7">
    <property type="entry name" value="SPX DOMAIN-CONTAINING PROTEIN 4"/>
    <property type="match status" value="1"/>
</dbReference>
<feature type="domain" description="SPX" evidence="2">
    <location>
        <begin position="1"/>
        <end position="311"/>
    </location>
</feature>
<dbReference type="GO" id="GO:0016036">
    <property type="term" value="P:cellular response to phosphate starvation"/>
    <property type="evidence" value="ECO:0007669"/>
    <property type="project" value="InterPro"/>
</dbReference>
<keyword evidence="4" id="KW-1185">Reference proteome</keyword>
<sequence>MKFGKVLKVSSENMPADMRDLFLRYKELKKQIKAIPVNADAAAGAEKHTSTSFDASTAGSVSTGAPMASMAVLSPEEQAFITTLNEDLARFNRYFIEKEEEAVIRLQALCDEVAAAAAALGLQLPPGLVNGTFSDTEDAPAATAATARHPAPQRPQQQQPPPPHQHQQQAQGDVAEAVLVAPCCGLEPATAREAAAAAGAAGAVGAQQDVDTDTPAAAAAEASGLELGEGGAAQEAPVDEQQRLQQQPPHHQHHHHHRHDHLHEIKARLVQFHGEMVLLLHWSLLNYAAVVKILKKHDKRSGVLLRAPYLANVLQQPFSSTTIMSRLAKRAEQLVVLTTQMAPAPQQQLAALRPGAPSTAAAAHAAGAGGDAGVDMVVPSAEAAARALQGDVAAARPHAAESEGAATTAVAFAPGMGTAGAAGVEEGAAARVPLGAARGAATSASEASSLTYVAERGEGAFAAGKHAEPLVGRTMHALETWANLRKNAITPSTVIAAAEVEQPAPAPLLQPCAKRRAETSAASEAEAEADIAGGHVAKLAKTGDAGVTSQ</sequence>
<dbReference type="Pfam" id="PF03105">
    <property type="entry name" value="SPX"/>
    <property type="match status" value="1"/>
</dbReference>
<dbReference type="EMBL" id="BMAR01000001">
    <property type="protein sequence ID" value="GFR41498.1"/>
    <property type="molecule type" value="Genomic_DNA"/>
</dbReference>
<dbReference type="PANTHER" id="PTHR45978">
    <property type="entry name" value="SPX DOMAIN-CONTAINING PROTEIN 3"/>
    <property type="match status" value="1"/>
</dbReference>
<feature type="region of interest" description="Disordered" evidence="1">
    <location>
        <begin position="131"/>
        <end position="173"/>
    </location>
</feature>
<feature type="compositionally biased region" description="Low complexity" evidence="1">
    <location>
        <begin position="139"/>
        <end position="157"/>
    </location>
</feature>